<gene>
    <name evidence="2" type="ORF">NCTC12437_01363</name>
</gene>
<sequence length="43" mass="4824">MNKRYRDAQTGQYVSEAYAKKHPKTTVGESVKSGKPGKPSRKK</sequence>
<evidence type="ECO:0000313" key="2">
    <source>
        <dbReference type="EMBL" id="STX31589.1"/>
    </source>
</evidence>
<evidence type="ECO:0000313" key="3">
    <source>
        <dbReference type="Proteomes" id="UP000255066"/>
    </source>
</evidence>
<protein>
    <submittedName>
        <fullName evidence="2">Multidrug-efflux system transmembrane protein</fullName>
    </submittedName>
</protein>
<accession>A0A378I8X1</accession>
<feature type="region of interest" description="Disordered" evidence="1">
    <location>
        <begin position="1"/>
        <end position="43"/>
    </location>
</feature>
<keyword evidence="2" id="KW-0812">Transmembrane</keyword>
<reference evidence="2 3" key="1">
    <citation type="submission" date="2018-06" db="EMBL/GenBank/DDBJ databases">
        <authorList>
            <consortium name="Pathogen Informatics"/>
            <person name="Doyle S."/>
        </authorList>
    </citation>
    <scope>NUCLEOTIDE SEQUENCE [LARGE SCALE GENOMIC DNA]</scope>
    <source>
        <strain evidence="2 3">NCTC12437</strain>
    </source>
</reference>
<dbReference type="RefSeq" id="WP_058524078.1">
    <property type="nucleotide sequence ID" value="NZ_CAAAHV010000018.1"/>
</dbReference>
<dbReference type="OrthoDB" id="6371867at2"/>
<proteinExistence type="predicted"/>
<dbReference type="Proteomes" id="UP000255066">
    <property type="component" value="Unassembled WGS sequence"/>
</dbReference>
<evidence type="ECO:0000256" key="1">
    <source>
        <dbReference type="SAM" id="MobiDB-lite"/>
    </source>
</evidence>
<organism evidence="2 3">
    <name type="scientific">Legionella birminghamensis</name>
    <dbReference type="NCBI Taxonomy" id="28083"/>
    <lineage>
        <taxon>Bacteria</taxon>
        <taxon>Pseudomonadati</taxon>
        <taxon>Pseudomonadota</taxon>
        <taxon>Gammaproteobacteria</taxon>
        <taxon>Legionellales</taxon>
        <taxon>Legionellaceae</taxon>
        <taxon>Legionella</taxon>
    </lineage>
</organism>
<dbReference type="AlphaFoldDB" id="A0A378I8X1"/>
<keyword evidence="2" id="KW-0472">Membrane</keyword>
<name>A0A378I8X1_9GAMM</name>
<dbReference type="EMBL" id="UGNW01000001">
    <property type="protein sequence ID" value="STX31589.1"/>
    <property type="molecule type" value="Genomic_DNA"/>
</dbReference>